<dbReference type="Proteomes" id="UP001225356">
    <property type="component" value="Unassembled WGS sequence"/>
</dbReference>
<evidence type="ECO:0000313" key="2">
    <source>
        <dbReference type="EMBL" id="MDP9848354.1"/>
    </source>
</evidence>
<dbReference type="SUPFAM" id="SSF51735">
    <property type="entry name" value="NAD(P)-binding Rossmann-fold domains"/>
    <property type="match status" value="1"/>
</dbReference>
<dbReference type="PANTHER" id="PTHR43677:SF4">
    <property type="entry name" value="QUINONE OXIDOREDUCTASE-LIKE PROTEIN 2"/>
    <property type="match status" value="1"/>
</dbReference>
<comment type="caution">
    <text evidence="2">The sequence shown here is derived from an EMBL/GenBank/DDBJ whole genome shotgun (WGS) entry which is preliminary data.</text>
</comment>
<sequence length="169" mass="17366">MSISPLVVVGASGGIGSFLVQLARQAGARVVATGRADDAEFLKDLGADETVDYTSTDITEETLRRVLGGVDVVIDLANAGPGLEGSAAAARPGGRLISPMGGPPAFDREVTATYAGTVAPQGRLDELAAQAADGRLRVEIGGNYAFADSRQALIDFSAHHVRGKVTITF</sequence>
<evidence type="ECO:0000313" key="3">
    <source>
        <dbReference type="Proteomes" id="UP001225356"/>
    </source>
</evidence>
<evidence type="ECO:0000259" key="1">
    <source>
        <dbReference type="Pfam" id="PF00107"/>
    </source>
</evidence>
<dbReference type="InterPro" id="IPR013149">
    <property type="entry name" value="ADH-like_C"/>
</dbReference>
<dbReference type="InterPro" id="IPR051397">
    <property type="entry name" value="Zn-ADH-like_protein"/>
</dbReference>
<name>A0ABT9QNL9_9ACTN</name>
<dbReference type="Pfam" id="PF00107">
    <property type="entry name" value="ADH_zinc_N"/>
    <property type="match status" value="1"/>
</dbReference>
<organism evidence="2 3">
    <name type="scientific">Streptosporangium lutulentum</name>
    <dbReference type="NCBI Taxonomy" id="1461250"/>
    <lineage>
        <taxon>Bacteria</taxon>
        <taxon>Bacillati</taxon>
        <taxon>Actinomycetota</taxon>
        <taxon>Actinomycetes</taxon>
        <taxon>Streptosporangiales</taxon>
        <taxon>Streptosporangiaceae</taxon>
        <taxon>Streptosporangium</taxon>
    </lineage>
</organism>
<proteinExistence type="predicted"/>
<dbReference type="RefSeq" id="WP_307565596.1">
    <property type="nucleotide sequence ID" value="NZ_JAUSQU010000001.1"/>
</dbReference>
<dbReference type="PANTHER" id="PTHR43677">
    <property type="entry name" value="SHORT-CHAIN DEHYDROGENASE/REDUCTASE"/>
    <property type="match status" value="1"/>
</dbReference>
<dbReference type="Gene3D" id="3.40.50.720">
    <property type="entry name" value="NAD(P)-binding Rossmann-like Domain"/>
    <property type="match status" value="1"/>
</dbReference>
<gene>
    <name evidence="2" type="ORF">J2853_007565</name>
</gene>
<protein>
    <submittedName>
        <fullName evidence="2">NADPH:quinone reductase-like Zn-dependent oxidoreductase</fullName>
    </submittedName>
</protein>
<dbReference type="Gene3D" id="3.90.180.10">
    <property type="entry name" value="Medium-chain alcohol dehydrogenases, catalytic domain"/>
    <property type="match status" value="1"/>
</dbReference>
<accession>A0ABT9QNL9</accession>
<reference evidence="2 3" key="1">
    <citation type="submission" date="2023-07" db="EMBL/GenBank/DDBJ databases">
        <title>Sequencing the genomes of 1000 actinobacteria strains.</title>
        <authorList>
            <person name="Klenk H.-P."/>
        </authorList>
    </citation>
    <scope>NUCLEOTIDE SEQUENCE [LARGE SCALE GENOMIC DNA]</scope>
    <source>
        <strain evidence="2 3">DSM 46740</strain>
    </source>
</reference>
<dbReference type="InterPro" id="IPR036291">
    <property type="entry name" value="NAD(P)-bd_dom_sf"/>
</dbReference>
<keyword evidence="3" id="KW-1185">Reference proteome</keyword>
<feature type="domain" description="Alcohol dehydrogenase-like C-terminal" evidence="1">
    <location>
        <begin position="14"/>
        <end position="97"/>
    </location>
</feature>
<dbReference type="EMBL" id="JAUSQU010000001">
    <property type="protein sequence ID" value="MDP9848354.1"/>
    <property type="molecule type" value="Genomic_DNA"/>
</dbReference>